<evidence type="ECO:0000313" key="2">
    <source>
        <dbReference type="EMBL" id="KXH50025.1"/>
    </source>
</evidence>
<reference evidence="2 3" key="1">
    <citation type="submission" date="2014-02" db="EMBL/GenBank/DDBJ databases">
        <title>The genome sequence of Colletotrichum simmondsii CBS122122.</title>
        <authorList>
            <person name="Baroncelli R."/>
            <person name="Thon M.R."/>
        </authorList>
    </citation>
    <scope>NUCLEOTIDE SEQUENCE [LARGE SCALE GENOMIC DNA]</scope>
    <source>
        <strain evidence="2 3">CBS122122</strain>
    </source>
</reference>
<feature type="region of interest" description="Disordered" evidence="1">
    <location>
        <begin position="125"/>
        <end position="225"/>
    </location>
</feature>
<evidence type="ECO:0000313" key="3">
    <source>
        <dbReference type="Proteomes" id="UP000070328"/>
    </source>
</evidence>
<comment type="caution">
    <text evidence="2">The sequence shown here is derived from an EMBL/GenBank/DDBJ whole genome shotgun (WGS) entry which is preliminary data.</text>
</comment>
<dbReference type="EMBL" id="JFBX01000102">
    <property type="protein sequence ID" value="KXH50025.1"/>
    <property type="molecule type" value="Genomic_DNA"/>
</dbReference>
<evidence type="ECO:0000256" key="1">
    <source>
        <dbReference type="SAM" id="MobiDB-lite"/>
    </source>
</evidence>
<dbReference type="AlphaFoldDB" id="A0A135TPH1"/>
<organism evidence="2 3">
    <name type="scientific">Colletotrichum simmondsii</name>
    <dbReference type="NCBI Taxonomy" id="703756"/>
    <lineage>
        <taxon>Eukaryota</taxon>
        <taxon>Fungi</taxon>
        <taxon>Dikarya</taxon>
        <taxon>Ascomycota</taxon>
        <taxon>Pezizomycotina</taxon>
        <taxon>Sordariomycetes</taxon>
        <taxon>Hypocreomycetidae</taxon>
        <taxon>Glomerellales</taxon>
        <taxon>Glomerellaceae</taxon>
        <taxon>Colletotrichum</taxon>
        <taxon>Colletotrichum acutatum species complex</taxon>
    </lineage>
</organism>
<feature type="compositionally biased region" description="Low complexity" evidence="1">
    <location>
        <begin position="196"/>
        <end position="212"/>
    </location>
</feature>
<keyword evidence="3" id="KW-1185">Reference proteome</keyword>
<name>A0A135TPH1_9PEZI</name>
<dbReference type="OrthoDB" id="4843983at2759"/>
<sequence length="246" mass="28432">MSSYQLSYTMLNERSLAIICLAARIGKKTETGSKEYFPFAAQSRVFEFFYSKFVRPQDSVWRQIPGQKRQDLLEEYYPDVGNVHSYLSKRGLKSILKKLCSHWFEDIEKHMPDVLFLMPEQFKVAPTKNDPKNNKPAPTQPLEAPAKHSTKNMPPPKNAEPNSLLSIKRKREGAGEHEDKPRVAKRTRLVTPKSTSGSESPSPSPSLQQQQQRQREERWLSEKEVARVGRRPQGYQWKSHITPLRI</sequence>
<dbReference type="Proteomes" id="UP000070328">
    <property type="component" value="Unassembled WGS sequence"/>
</dbReference>
<protein>
    <submittedName>
        <fullName evidence="2">Uncharacterized protein</fullName>
    </submittedName>
</protein>
<proteinExistence type="predicted"/>
<feature type="compositionally biased region" description="Basic and acidic residues" evidence="1">
    <location>
        <begin position="213"/>
        <end position="225"/>
    </location>
</feature>
<feature type="compositionally biased region" description="Basic and acidic residues" evidence="1">
    <location>
        <begin position="172"/>
        <end position="182"/>
    </location>
</feature>
<gene>
    <name evidence="2" type="ORF">CSIM01_07283</name>
</gene>
<accession>A0A135TPH1</accession>